<dbReference type="EMBL" id="LSRQ01001612">
    <property type="protein sequence ID" value="OAY77104.1"/>
    <property type="molecule type" value="Genomic_DNA"/>
</dbReference>
<feature type="transmembrane region" description="Helical" evidence="1">
    <location>
        <begin position="463"/>
        <end position="484"/>
    </location>
</feature>
<dbReference type="Proteomes" id="UP000092600">
    <property type="component" value="Unassembled WGS sequence"/>
</dbReference>
<dbReference type="GO" id="GO:0009506">
    <property type="term" value="C:plasmodesma"/>
    <property type="evidence" value="ECO:0007669"/>
    <property type="project" value="TreeGrafter"/>
</dbReference>
<gene>
    <name evidence="2" type="ORF">ACMD2_18830</name>
</gene>
<dbReference type="PANTHER" id="PTHR31414:SF7">
    <property type="match status" value="1"/>
</dbReference>
<feature type="transmembrane region" description="Helical" evidence="1">
    <location>
        <begin position="110"/>
        <end position="134"/>
    </location>
</feature>
<evidence type="ECO:0000313" key="3">
    <source>
        <dbReference type="Proteomes" id="UP000092600"/>
    </source>
</evidence>
<protein>
    <submittedName>
        <fullName evidence="2">Uncharacterized protein</fullName>
    </submittedName>
</protein>
<reference evidence="2 3" key="1">
    <citation type="journal article" date="2016" name="DNA Res.">
        <title>The draft genome of MD-2 pineapple using hybrid error correction of long reads.</title>
        <authorList>
            <person name="Redwan R.M."/>
            <person name="Saidin A."/>
            <person name="Kumar S.V."/>
        </authorList>
    </citation>
    <scope>NUCLEOTIDE SEQUENCE [LARGE SCALE GENOMIC DNA]</scope>
    <source>
        <strain evidence="3">cv. MD2</strain>
        <tissue evidence="2">Leaf</tissue>
    </source>
</reference>
<keyword evidence="1" id="KW-0472">Membrane</keyword>
<accession>A0A199VJ26</accession>
<feature type="transmembrane region" description="Helical" evidence="1">
    <location>
        <begin position="75"/>
        <end position="104"/>
    </location>
</feature>
<feature type="transmembrane region" description="Helical" evidence="1">
    <location>
        <begin position="252"/>
        <end position="273"/>
    </location>
</feature>
<evidence type="ECO:0000256" key="1">
    <source>
        <dbReference type="SAM" id="Phobius"/>
    </source>
</evidence>
<name>A0A199VJ26_ANACO</name>
<dbReference type="PANTHER" id="PTHR31414">
    <property type="entry name" value="TRANSMEMBRANE PROTEIN DDB_G0292058"/>
    <property type="match status" value="1"/>
</dbReference>
<keyword evidence="1" id="KW-0812">Transmembrane</keyword>
<proteinExistence type="predicted"/>
<dbReference type="AlphaFoldDB" id="A0A199VJ26"/>
<organism evidence="2 3">
    <name type="scientific">Ananas comosus</name>
    <name type="common">Pineapple</name>
    <name type="synonym">Ananas ananas</name>
    <dbReference type="NCBI Taxonomy" id="4615"/>
    <lineage>
        <taxon>Eukaryota</taxon>
        <taxon>Viridiplantae</taxon>
        <taxon>Streptophyta</taxon>
        <taxon>Embryophyta</taxon>
        <taxon>Tracheophyta</taxon>
        <taxon>Spermatophyta</taxon>
        <taxon>Magnoliopsida</taxon>
        <taxon>Liliopsida</taxon>
        <taxon>Poales</taxon>
        <taxon>Bromeliaceae</taxon>
        <taxon>Bromelioideae</taxon>
        <taxon>Ananas</taxon>
    </lineage>
</organism>
<comment type="caution">
    <text evidence="2">The sequence shown here is derived from an EMBL/GenBank/DDBJ whole genome shotgun (WGS) entry which is preliminary data.</text>
</comment>
<dbReference type="GO" id="GO:0005886">
    <property type="term" value="C:plasma membrane"/>
    <property type="evidence" value="ECO:0007669"/>
    <property type="project" value="TreeGrafter"/>
</dbReference>
<keyword evidence="1" id="KW-1133">Transmembrane helix</keyword>
<dbReference type="STRING" id="4615.A0A199VJ26"/>
<sequence>MWVFAGGGGGGGEDHVVVPLRRSVVGASEGNTSFVLAAERTQRKDPLNGFRDYTLGLEYKQSALLASASFTAAPLFAVAAVWFLGFGLVLFFICCCFCCCPGRSYSYSRAAYALSLMLLILFTAAAVIGCIVLYNGQGKFHDTTSSTLNYVIGQADITVANLRNFSSYLATAKTAGVRQIFLPSTVQTKIDEVVVKVNASANELASRTSNNSGKFQNGLDTVYANPLIGPKPGFSMLRHRLISVLVREIRSLVLLGWILIAGTLILCGIFLLLHNVVADACVAMDEWVLHPHEHTALDDILPCVDAATVNESLNQSKQVTYSLISVVNNVITNISNVDYPPQLAPLYYNQSGPPVPVLCNPYMPDMSSRTCAAGEVGFDSAPRAWRSYVCSASVVSGSETCSSVGRLTPTLYNQMTGVANVSYGLHHYGSIFADLANCKFVREAFRSISVNDCPGLGRYSSQVYVGLVIVSAAVMLSLIFWVVYGRERRHRKHSKQQHSAESVEH</sequence>
<evidence type="ECO:0000313" key="2">
    <source>
        <dbReference type="EMBL" id="OAY77104.1"/>
    </source>
</evidence>
<dbReference type="InterPro" id="IPR040283">
    <property type="entry name" value="DDB_G0292058-like"/>
</dbReference>